<evidence type="ECO:0000256" key="1">
    <source>
        <dbReference type="ARBA" id="ARBA00029457"/>
    </source>
</evidence>
<dbReference type="GeneID" id="116300594"/>
<keyword evidence="2" id="KW-1185">Reference proteome</keyword>
<dbReference type="PANTHER" id="PTHR31493">
    <property type="entry name" value="NAZO FAMILY MEMBER"/>
    <property type="match status" value="1"/>
</dbReference>
<accession>A0A6P8I9R5</accession>
<dbReference type="Pfam" id="PF20721">
    <property type="entry name" value="C19orf12"/>
    <property type="match status" value="1"/>
</dbReference>
<dbReference type="AlphaFoldDB" id="A0A6P8I9R5"/>
<evidence type="ECO:0000313" key="3">
    <source>
        <dbReference type="RefSeq" id="XP_031565344.1"/>
    </source>
</evidence>
<dbReference type="PANTHER" id="PTHR31493:SF1">
    <property type="entry name" value="PROTEIN C19ORF12"/>
    <property type="match status" value="1"/>
</dbReference>
<comment type="similarity">
    <text evidence="1">Belongs to the C19orf12 family.</text>
</comment>
<reference evidence="3" key="1">
    <citation type="submission" date="2025-08" db="UniProtKB">
        <authorList>
            <consortium name="RefSeq"/>
        </authorList>
    </citation>
    <scope>IDENTIFICATION</scope>
    <source>
        <tissue evidence="3">Tentacle</tissue>
    </source>
</reference>
<evidence type="ECO:0000313" key="2">
    <source>
        <dbReference type="Proteomes" id="UP000515163"/>
    </source>
</evidence>
<dbReference type="Proteomes" id="UP000515163">
    <property type="component" value="Unplaced"/>
</dbReference>
<dbReference type="InParanoid" id="A0A6P8I9R5"/>
<protein>
    <submittedName>
        <fullName evidence="3">Protein C19orf12 homolog</fullName>
    </submittedName>
</protein>
<gene>
    <name evidence="3" type="primary">LOC116300594</name>
</gene>
<dbReference type="OrthoDB" id="5976774at2759"/>
<organism evidence="2 3">
    <name type="scientific">Actinia tenebrosa</name>
    <name type="common">Australian red waratah sea anemone</name>
    <dbReference type="NCBI Taxonomy" id="6105"/>
    <lineage>
        <taxon>Eukaryota</taxon>
        <taxon>Metazoa</taxon>
        <taxon>Cnidaria</taxon>
        <taxon>Anthozoa</taxon>
        <taxon>Hexacorallia</taxon>
        <taxon>Actiniaria</taxon>
        <taxon>Actiniidae</taxon>
        <taxon>Actinia</taxon>
    </lineage>
</organism>
<dbReference type="RefSeq" id="XP_031565344.1">
    <property type="nucleotide sequence ID" value="XM_031709484.1"/>
</dbReference>
<proteinExistence type="inferred from homology"/>
<sequence length="141" mass="15687">MPVSPEDVITLFAILTSDSRYRILVSDRRMKGGIIAGIGATVGGVCGGPIGVVVGGVVGGTVAAWTTKRVAIPLEQFLTDMNKEEREHLYQYMRYLVDDCKVKNFVALNAKVASDWELRRRFLDVLFCYLKTEMKLTLIDN</sequence>
<name>A0A6P8I9R5_ACTTE</name>
<dbReference type="KEGG" id="aten:116300594"/>
<dbReference type="InterPro" id="IPR033369">
    <property type="entry name" value="C19orf12"/>
</dbReference>